<keyword evidence="1 3" id="KW-0853">WD repeat</keyword>
<dbReference type="InterPro" id="IPR020472">
    <property type="entry name" value="WD40_PAC1"/>
</dbReference>
<evidence type="ECO:0000259" key="7">
    <source>
        <dbReference type="PROSITE" id="PS50103"/>
    </source>
</evidence>
<dbReference type="SUPFAM" id="SSF50978">
    <property type="entry name" value="WD40 repeat-like"/>
    <property type="match status" value="2"/>
</dbReference>
<reference evidence="8" key="1">
    <citation type="submission" date="2023-05" db="EMBL/GenBank/DDBJ databases">
        <authorList>
            <person name="Huff M."/>
        </authorList>
    </citation>
    <scope>NUCLEOTIDE SEQUENCE</scope>
</reference>
<name>A0AAD1YUV5_9LAMI</name>
<feature type="repeat" description="WD" evidence="3">
    <location>
        <begin position="538"/>
        <end position="577"/>
    </location>
</feature>
<keyword evidence="6" id="KW-1133">Transmembrane helix</keyword>
<protein>
    <recommendedName>
        <fullName evidence="7">C3H1-type domain-containing protein</fullName>
    </recommendedName>
</protein>
<keyword evidence="6" id="KW-0472">Membrane</keyword>
<keyword evidence="4" id="KW-0862">Zinc</keyword>
<feature type="domain" description="C3H1-type" evidence="7">
    <location>
        <begin position="221"/>
        <end position="248"/>
    </location>
</feature>
<feature type="zinc finger region" description="C3H1-type" evidence="4">
    <location>
        <begin position="221"/>
        <end position="248"/>
    </location>
</feature>
<keyword evidence="9" id="KW-1185">Reference proteome</keyword>
<evidence type="ECO:0000313" key="9">
    <source>
        <dbReference type="Proteomes" id="UP000834106"/>
    </source>
</evidence>
<dbReference type="InterPro" id="IPR044715">
    <property type="entry name" value="WDR86-like"/>
</dbReference>
<dbReference type="Proteomes" id="UP000834106">
    <property type="component" value="Chromosome 3"/>
</dbReference>
<dbReference type="PANTHER" id="PTHR44489:SF16">
    <property type="entry name" value="ANAPHASE-PROMOTING COMPLEX SUBUNIT 4 WD40 DOMAIN-CONTAINING PROTEIN"/>
    <property type="match status" value="1"/>
</dbReference>
<organism evidence="8 9">
    <name type="scientific">Fraxinus pennsylvanica</name>
    <dbReference type="NCBI Taxonomy" id="56036"/>
    <lineage>
        <taxon>Eukaryota</taxon>
        <taxon>Viridiplantae</taxon>
        <taxon>Streptophyta</taxon>
        <taxon>Embryophyta</taxon>
        <taxon>Tracheophyta</taxon>
        <taxon>Spermatophyta</taxon>
        <taxon>Magnoliopsida</taxon>
        <taxon>eudicotyledons</taxon>
        <taxon>Gunneridae</taxon>
        <taxon>Pentapetalae</taxon>
        <taxon>asterids</taxon>
        <taxon>lamiids</taxon>
        <taxon>Lamiales</taxon>
        <taxon>Oleaceae</taxon>
        <taxon>Oleeae</taxon>
        <taxon>Fraxinus</taxon>
    </lineage>
</organism>
<feature type="transmembrane region" description="Helical" evidence="6">
    <location>
        <begin position="55"/>
        <end position="75"/>
    </location>
</feature>
<keyword evidence="4" id="KW-0479">Metal-binding</keyword>
<dbReference type="GO" id="GO:0008270">
    <property type="term" value="F:zinc ion binding"/>
    <property type="evidence" value="ECO:0007669"/>
    <property type="project" value="UniProtKB-KW"/>
</dbReference>
<feature type="repeat" description="WD" evidence="3">
    <location>
        <begin position="259"/>
        <end position="300"/>
    </location>
</feature>
<evidence type="ECO:0000256" key="2">
    <source>
        <dbReference type="ARBA" id="ARBA00022737"/>
    </source>
</evidence>
<gene>
    <name evidence="8" type="ORF">FPE_LOCUS5157</name>
</gene>
<evidence type="ECO:0000256" key="3">
    <source>
        <dbReference type="PROSITE-ProRule" id="PRU00221"/>
    </source>
</evidence>
<dbReference type="SMART" id="SM00320">
    <property type="entry name" value="WD40"/>
    <property type="match status" value="8"/>
</dbReference>
<keyword evidence="6" id="KW-0812">Transmembrane</keyword>
<feature type="region of interest" description="Disordered" evidence="5">
    <location>
        <begin position="137"/>
        <end position="174"/>
    </location>
</feature>
<feature type="compositionally biased region" description="Polar residues" evidence="5">
    <location>
        <begin position="163"/>
        <end position="173"/>
    </location>
</feature>
<feature type="domain" description="C3H1-type" evidence="7">
    <location>
        <begin position="88"/>
        <end position="114"/>
    </location>
</feature>
<feature type="repeat" description="WD" evidence="3">
    <location>
        <begin position="382"/>
        <end position="422"/>
    </location>
</feature>
<dbReference type="PROSITE" id="PS50294">
    <property type="entry name" value="WD_REPEATS_REGION"/>
    <property type="match status" value="2"/>
</dbReference>
<sequence length="779" mass="85531">MAQNQVQHQNGAAWPNGVVVMSIAAALGGGASQFPTSSLYVGDLDFTVTDSKRNWSSGFLYLIQLISIIMVVKAARGVSVSNRLEGGFVKNRVCVYWLSGRCNRNPCGFMHRESRPPPQTKQTHSATPEECHYLKSSRRTLKNTNSGTPKNGTVLTNRGAGSKRTSGEVSQQEVLAKNGRKINQRDQEVVVTSNASIHCQQTVQKAFVAESVDSDRKSVQKIQPNLCKYWVTASCVHGDNCKDIHSWYCGSGFTLLTKLAGHTKTITGIALPSGSDKLYTVSKDKTIRIWDCNSGQCAGAVDLDGEVGCLISEGPWLFAGLPNAIKAWNFQVQAELSLRGPVGQVYSMVMDNDMLFAGTEEGTILVWKCGTETNIPELAAKMKGHTGAVCSLVLGANNKLYSGSSDNTIRVWDLQTLQCVQTLNGHAGDVTSVLCWDSYLFSASLDNTLKVWAATDSGNLEVIYEHKEEHGVVALFGMTDAEAHSILFCSYNDNTVRLYDLPSFNERGRITLFDLSNQFYLYSPKVWDLQTLQCVQTLNGHAGDVTSVLCWDSYLFSASLDNTLKVWAATDSGNLEVIYEHKEEHGVVALFGMTDAEAHSILFCSYNDNTVRLYDLPSFNERGRIFSKQEVQAIQIGIGGLFFTGDAAGQLSVWKLLGVPWFQPQLEIWNNEGSSPWIAGFQPLDCRDPRAGATEKLQHEKEMGGRQFPSSSNVFGLSGFLTSSLSWLATSSRWAMRALSWASWWWIAGSLSGAKGEFHGFEFGGFFSEQGGEAEKENS</sequence>
<proteinExistence type="predicted"/>
<evidence type="ECO:0000256" key="6">
    <source>
        <dbReference type="SAM" id="Phobius"/>
    </source>
</evidence>
<dbReference type="PROSITE" id="PS50082">
    <property type="entry name" value="WD_REPEATS_2"/>
    <property type="match status" value="4"/>
</dbReference>
<keyword evidence="2" id="KW-0677">Repeat</keyword>
<dbReference type="PROSITE" id="PS00678">
    <property type="entry name" value="WD_REPEATS_1"/>
    <property type="match status" value="1"/>
</dbReference>
<keyword evidence="4" id="KW-0863">Zinc-finger</keyword>
<dbReference type="PANTHER" id="PTHR44489">
    <property type="match status" value="1"/>
</dbReference>
<dbReference type="Gene3D" id="2.130.10.10">
    <property type="entry name" value="YVTN repeat-like/Quinoprotein amine dehydrogenase"/>
    <property type="match status" value="2"/>
</dbReference>
<feature type="compositionally biased region" description="Polar residues" evidence="5">
    <location>
        <begin position="142"/>
        <end position="156"/>
    </location>
</feature>
<evidence type="ECO:0000256" key="1">
    <source>
        <dbReference type="ARBA" id="ARBA00022574"/>
    </source>
</evidence>
<evidence type="ECO:0000256" key="4">
    <source>
        <dbReference type="PROSITE-ProRule" id="PRU00723"/>
    </source>
</evidence>
<dbReference type="Pfam" id="PF00400">
    <property type="entry name" value="WD40"/>
    <property type="match status" value="4"/>
</dbReference>
<feature type="repeat" description="WD" evidence="3">
    <location>
        <begin position="423"/>
        <end position="462"/>
    </location>
</feature>
<dbReference type="AlphaFoldDB" id="A0AAD1YUV5"/>
<dbReference type="InterPro" id="IPR015943">
    <property type="entry name" value="WD40/YVTN_repeat-like_dom_sf"/>
</dbReference>
<dbReference type="SMART" id="SM00356">
    <property type="entry name" value="ZnF_C3H1"/>
    <property type="match status" value="2"/>
</dbReference>
<dbReference type="PROSITE" id="PS50103">
    <property type="entry name" value="ZF_C3H1"/>
    <property type="match status" value="2"/>
</dbReference>
<dbReference type="CDD" id="cd00200">
    <property type="entry name" value="WD40"/>
    <property type="match status" value="1"/>
</dbReference>
<dbReference type="InterPro" id="IPR000571">
    <property type="entry name" value="Znf_CCCH"/>
</dbReference>
<evidence type="ECO:0000256" key="5">
    <source>
        <dbReference type="SAM" id="MobiDB-lite"/>
    </source>
</evidence>
<dbReference type="InterPro" id="IPR036322">
    <property type="entry name" value="WD40_repeat_dom_sf"/>
</dbReference>
<dbReference type="EMBL" id="OU503038">
    <property type="protein sequence ID" value="CAI9757727.1"/>
    <property type="molecule type" value="Genomic_DNA"/>
</dbReference>
<accession>A0AAD1YUV5</accession>
<dbReference type="PRINTS" id="PR00320">
    <property type="entry name" value="GPROTEINBRPT"/>
</dbReference>
<dbReference type="InterPro" id="IPR001680">
    <property type="entry name" value="WD40_rpt"/>
</dbReference>
<dbReference type="InterPro" id="IPR019775">
    <property type="entry name" value="WD40_repeat_CS"/>
</dbReference>
<evidence type="ECO:0000313" key="8">
    <source>
        <dbReference type="EMBL" id="CAI9757727.1"/>
    </source>
</evidence>
<feature type="zinc finger region" description="C3H1-type" evidence="4">
    <location>
        <begin position="88"/>
        <end position="114"/>
    </location>
</feature>